<dbReference type="SUPFAM" id="SSF141673">
    <property type="entry name" value="MOSC N-terminal domain-like"/>
    <property type="match status" value="1"/>
</dbReference>
<accession>A0A9Q1CII8</accession>
<organism evidence="3 4">
    <name type="scientific">Holothuria leucospilota</name>
    <name type="common">Black long sea cucumber</name>
    <name type="synonym">Mertensiothuria leucospilota</name>
    <dbReference type="NCBI Taxonomy" id="206669"/>
    <lineage>
        <taxon>Eukaryota</taxon>
        <taxon>Metazoa</taxon>
        <taxon>Echinodermata</taxon>
        <taxon>Eleutherozoa</taxon>
        <taxon>Echinozoa</taxon>
        <taxon>Holothuroidea</taxon>
        <taxon>Aspidochirotacea</taxon>
        <taxon>Aspidochirotida</taxon>
        <taxon>Holothuriidae</taxon>
        <taxon>Holothuria</taxon>
    </lineage>
</organism>
<dbReference type="InterPro" id="IPR005302">
    <property type="entry name" value="MoCF_Sase_C"/>
</dbReference>
<evidence type="ECO:0000259" key="2">
    <source>
        <dbReference type="PROSITE" id="PS51340"/>
    </source>
</evidence>
<dbReference type="OrthoDB" id="17255at2759"/>
<evidence type="ECO:0000313" key="4">
    <source>
        <dbReference type="Proteomes" id="UP001152320"/>
    </source>
</evidence>
<protein>
    <submittedName>
        <fullName evidence="3">Mitochondrial amidoxime reducing component 2</fullName>
    </submittedName>
</protein>
<dbReference type="PANTHER" id="PTHR14237">
    <property type="entry name" value="MOLYBDOPTERIN COFACTOR SULFURASE MOSC"/>
    <property type="match status" value="1"/>
</dbReference>
<comment type="caution">
    <text evidence="3">The sequence shown here is derived from an EMBL/GenBank/DDBJ whole genome shotgun (WGS) entry which is preliminary data.</text>
</comment>
<feature type="transmembrane region" description="Helical" evidence="1">
    <location>
        <begin position="6"/>
        <end position="25"/>
    </location>
</feature>
<sequence>MQENSVLSILVAGVVCALGIAYLYTSSRNKKNYKKVGTVSKLYVRPVKSMSTIEVQEGELTDKGFLCCGVYDKSFMMVDEKGHFVTARKCPKMILIKPSFSDDNNFLILSAEGQEDISIPLQQNGPFISGRVKEIDEEGRDCGDDVAKWLSDYLDGTYRLIFFSNGLLGKELFTKGWFKNCGTFHLLSEASVEDLNSRLEENVSEKNFRPNIYVEGCSPYAEDFWKYVKVGEEAEMIFHQFCTRCQMTTLNQELGSYPSVDPLKTLREYRQCYDFAEDRERYATKPILGTYLYLETRGKVKVGDPVFASFQFQEHVINAAQN</sequence>
<reference evidence="3" key="1">
    <citation type="submission" date="2021-10" db="EMBL/GenBank/DDBJ databases">
        <title>Tropical sea cucumber genome reveals ecological adaptation and Cuvierian tubules defense mechanism.</title>
        <authorList>
            <person name="Chen T."/>
        </authorList>
    </citation>
    <scope>NUCLEOTIDE SEQUENCE</scope>
    <source>
        <strain evidence="3">Nanhai2018</strain>
        <tissue evidence="3">Muscle</tissue>
    </source>
</reference>
<dbReference type="SUPFAM" id="SSF50800">
    <property type="entry name" value="PK beta-barrel domain-like"/>
    <property type="match status" value="1"/>
</dbReference>
<keyword evidence="1" id="KW-0812">Transmembrane</keyword>
<proteinExistence type="predicted"/>
<keyword evidence="1" id="KW-0472">Membrane</keyword>
<name>A0A9Q1CII8_HOLLE</name>
<evidence type="ECO:0000313" key="3">
    <source>
        <dbReference type="EMBL" id="KAJ8045591.1"/>
    </source>
</evidence>
<keyword evidence="4" id="KW-1185">Reference proteome</keyword>
<dbReference type="InterPro" id="IPR005303">
    <property type="entry name" value="MOCOS_middle"/>
</dbReference>
<dbReference type="Pfam" id="PF03476">
    <property type="entry name" value="MOSC_N"/>
    <property type="match status" value="1"/>
</dbReference>
<dbReference type="GO" id="GO:0030170">
    <property type="term" value="F:pyridoxal phosphate binding"/>
    <property type="evidence" value="ECO:0007669"/>
    <property type="project" value="InterPro"/>
</dbReference>
<dbReference type="Pfam" id="PF03473">
    <property type="entry name" value="MOSC"/>
    <property type="match status" value="1"/>
</dbReference>
<keyword evidence="1" id="KW-1133">Transmembrane helix</keyword>
<evidence type="ECO:0000256" key="1">
    <source>
        <dbReference type="SAM" id="Phobius"/>
    </source>
</evidence>
<dbReference type="GO" id="GO:0003824">
    <property type="term" value="F:catalytic activity"/>
    <property type="evidence" value="ECO:0007669"/>
    <property type="project" value="InterPro"/>
</dbReference>
<dbReference type="PROSITE" id="PS51340">
    <property type="entry name" value="MOSC"/>
    <property type="match status" value="1"/>
</dbReference>
<feature type="domain" description="MOSC" evidence="2">
    <location>
        <begin position="148"/>
        <end position="309"/>
    </location>
</feature>
<dbReference type="Proteomes" id="UP001152320">
    <property type="component" value="Chromosome 3"/>
</dbReference>
<dbReference type="PANTHER" id="PTHR14237:SF19">
    <property type="entry name" value="MITOCHONDRIAL AMIDOXIME REDUCING COMPONENT 1"/>
    <property type="match status" value="1"/>
</dbReference>
<dbReference type="InterPro" id="IPR011037">
    <property type="entry name" value="Pyrv_Knase-like_insert_dom_sf"/>
</dbReference>
<dbReference type="AlphaFoldDB" id="A0A9Q1CII8"/>
<dbReference type="EMBL" id="JAIZAY010000003">
    <property type="protein sequence ID" value="KAJ8045591.1"/>
    <property type="molecule type" value="Genomic_DNA"/>
</dbReference>
<gene>
    <name evidence="3" type="ORF">HOLleu_08628</name>
</gene>
<dbReference type="GO" id="GO:0030151">
    <property type="term" value="F:molybdenum ion binding"/>
    <property type="evidence" value="ECO:0007669"/>
    <property type="project" value="InterPro"/>
</dbReference>